<dbReference type="AlphaFoldDB" id="A0A2N3WW35"/>
<proteinExistence type="predicted"/>
<evidence type="ECO:0000313" key="3">
    <source>
        <dbReference type="Proteomes" id="UP000233766"/>
    </source>
</evidence>
<protein>
    <submittedName>
        <fullName evidence="2">Uncharacterized protein</fullName>
    </submittedName>
</protein>
<dbReference type="RefSeq" id="WP_101462588.1">
    <property type="nucleotide sequence ID" value="NZ_PJMW01000001.1"/>
</dbReference>
<reference evidence="2 3" key="1">
    <citation type="submission" date="2017-12" db="EMBL/GenBank/DDBJ databases">
        <title>Sequencing the genomes of 1000 Actinobacteria strains.</title>
        <authorList>
            <person name="Klenk H.-P."/>
        </authorList>
    </citation>
    <scope>NUCLEOTIDE SEQUENCE [LARGE SCALE GENOMIC DNA]</scope>
    <source>
        <strain evidence="2 3">DSM 44489</strain>
    </source>
</reference>
<gene>
    <name evidence="2" type="ORF">ATK86_0075</name>
</gene>
<sequence>MDENISDIRRSHDDDGRDHAGQGVERRRSHFDDESSYDRETAHLHDVVDQLEYAVQVCSRESIPLPFVLQEVEKALGLDLDDISADWPADLRLHLVDYVTSVFAKDHLQPPLT</sequence>
<evidence type="ECO:0000256" key="1">
    <source>
        <dbReference type="SAM" id="MobiDB-lite"/>
    </source>
</evidence>
<dbReference type="EMBL" id="PJMW01000001">
    <property type="protein sequence ID" value="PKV98068.1"/>
    <property type="molecule type" value="Genomic_DNA"/>
</dbReference>
<feature type="region of interest" description="Disordered" evidence="1">
    <location>
        <begin position="1"/>
        <end position="39"/>
    </location>
</feature>
<keyword evidence="3" id="KW-1185">Reference proteome</keyword>
<name>A0A2N3WW35_9NOCA</name>
<dbReference type="OrthoDB" id="4569682at2"/>
<comment type="caution">
    <text evidence="2">The sequence shown here is derived from an EMBL/GenBank/DDBJ whole genome shotgun (WGS) entry which is preliminary data.</text>
</comment>
<evidence type="ECO:0000313" key="2">
    <source>
        <dbReference type="EMBL" id="PKV98068.1"/>
    </source>
</evidence>
<dbReference type="Proteomes" id="UP000233766">
    <property type="component" value="Unassembled WGS sequence"/>
</dbReference>
<organism evidence="2 3">
    <name type="scientific">Nocardia fluminea</name>
    <dbReference type="NCBI Taxonomy" id="134984"/>
    <lineage>
        <taxon>Bacteria</taxon>
        <taxon>Bacillati</taxon>
        <taxon>Actinomycetota</taxon>
        <taxon>Actinomycetes</taxon>
        <taxon>Mycobacteriales</taxon>
        <taxon>Nocardiaceae</taxon>
        <taxon>Nocardia</taxon>
    </lineage>
</organism>
<accession>A0A2N3WW35</accession>